<protein>
    <submittedName>
        <fullName evidence="2">ROK family protein</fullName>
    </submittedName>
</protein>
<accession>A0A9X2XNG3</accession>
<evidence type="ECO:0000313" key="2">
    <source>
        <dbReference type="EMBL" id="MCU7548683.1"/>
    </source>
</evidence>
<dbReference type="Pfam" id="PF00480">
    <property type="entry name" value="ROK"/>
    <property type="match status" value="1"/>
</dbReference>
<organism evidence="2 3">
    <name type="scientific">Paraflavisolibacter caeni</name>
    <dbReference type="NCBI Taxonomy" id="2982496"/>
    <lineage>
        <taxon>Bacteria</taxon>
        <taxon>Pseudomonadati</taxon>
        <taxon>Bacteroidota</taxon>
        <taxon>Chitinophagia</taxon>
        <taxon>Chitinophagales</taxon>
        <taxon>Chitinophagaceae</taxon>
        <taxon>Paraflavisolibacter</taxon>
    </lineage>
</organism>
<dbReference type="Proteomes" id="UP001155483">
    <property type="component" value="Unassembled WGS sequence"/>
</dbReference>
<dbReference type="Gene3D" id="3.30.420.40">
    <property type="match status" value="2"/>
</dbReference>
<comment type="similarity">
    <text evidence="1">Belongs to the ROK (NagC/XylR) family.</text>
</comment>
<dbReference type="PANTHER" id="PTHR18964:SF149">
    <property type="entry name" value="BIFUNCTIONAL UDP-N-ACETYLGLUCOSAMINE 2-EPIMERASE_N-ACETYLMANNOSAMINE KINASE"/>
    <property type="match status" value="1"/>
</dbReference>
<dbReference type="InterPro" id="IPR000600">
    <property type="entry name" value="ROK"/>
</dbReference>
<dbReference type="SUPFAM" id="SSF53067">
    <property type="entry name" value="Actin-like ATPase domain"/>
    <property type="match status" value="1"/>
</dbReference>
<dbReference type="EMBL" id="JAOTIF010000002">
    <property type="protein sequence ID" value="MCU7548683.1"/>
    <property type="molecule type" value="Genomic_DNA"/>
</dbReference>
<gene>
    <name evidence="2" type="ORF">OCK74_06115</name>
</gene>
<reference evidence="2" key="1">
    <citation type="submission" date="2022-09" db="EMBL/GenBank/DDBJ databases">
        <authorList>
            <person name="Yuan C."/>
            <person name="Ke Z."/>
        </authorList>
    </citation>
    <scope>NUCLEOTIDE SEQUENCE</scope>
    <source>
        <strain evidence="2">LB-8</strain>
    </source>
</reference>
<evidence type="ECO:0000256" key="1">
    <source>
        <dbReference type="ARBA" id="ARBA00006479"/>
    </source>
</evidence>
<dbReference type="CDD" id="cd23763">
    <property type="entry name" value="ASKHA_ATPase_ROK"/>
    <property type="match status" value="1"/>
</dbReference>
<comment type="caution">
    <text evidence="2">The sequence shown here is derived from an EMBL/GenBank/DDBJ whole genome shotgun (WGS) entry which is preliminary data.</text>
</comment>
<keyword evidence="3" id="KW-1185">Reference proteome</keyword>
<proteinExistence type="inferred from homology"/>
<dbReference type="InterPro" id="IPR043129">
    <property type="entry name" value="ATPase_NBD"/>
</dbReference>
<dbReference type="RefSeq" id="WP_279296127.1">
    <property type="nucleotide sequence ID" value="NZ_JAOTIF010000002.1"/>
</dbReference>
<dbReference type="PANTHER" id="PTHR18964">
    <property type="entry name" value="ROK (REPRESSOR, ORF, KINASE) FAMILY"/>
    <property type="match status" value="1"/>
</dbReference>
<sequence length="282" mass="30769">MNKNSNIGIDLGGTNVRGGLVTERGLSHILNQRIHGSGSVEEVLQGLFGFTDQLISNSVASIGIGVPGLVDAETGLVFDVVNIPSWKEVPLQRLMEDRYGIPVAINNDANCFALGEFYFGKGKGCNSMLGLTIGTGLGSGIIINQKLYAGRHCGAGEFGMIEYLDKYYEYYASGQFFQNVHGVDGETVFQQAEAGDANAIRMYEELGAHLGNAIKTILYALDVDLIVLGGSVRYAWRHFHKTMWERIETFAYQRALRDLRIEVSELGNSGILGAAALYHDLH</sequence>
<reference evidence="2" key="2">
    <citation type="submission" date="2023-04" db="EMBL/GenBank/DDBJ databases">
        <title>Paracnuella aquatica gen. nov., sp. nov., a member of the family Chitinophagaceae isolated from a hot spring.</title>
        <authorList>
            <person name="Wang C."/>
        </authorList>
    </citation>
    <scope>NUCLEOTIDE SEQUENCE</scope>
    <source>
        <strain evidence="2">LB-8</strain>
    </source>
</reference>
<name>A0A9X2XNG3_9BACT</name>
<evidence type="ECO:0000313" key="3">
    <source>
        <dbReference type="Proteomes" id="UP001155483"/>
    </source>
</evidence>
<dbReference type="AlphaFoldDB" id="A0A9X2XNG3"/>